<reference evidence="6 7" key="1">
    <citation type="journal article" date="2014" name="PLoS ONE">
        <title>De novo Genome Assembly of the Fungal Plant Pathogen Pyrenophora semeniperda.</title>
        <authorList>
            <person name="Soliai M.M."/>
            <person name="Meyer S.E."/>
            <person name="Udall J.A."/>
            <person name="Elzinga D.E."/>
            <person name="Hermansen R.A."/>
            <person name="Bodily P.M."/>
            <person name="Hart A.A."/>
            <person name="Coleman C.E."/>
        </authorList>
    </citation>
    <scope>NUCLEOTIDE SEQUENCE [LARGE SCALE GENOMIC DNA]</scope>
    <source>
        <strain evidence="6 7">CCB06</strain>
        <tissue evidence="6">Mycelium</tissue>
    </source>
</reference>
<feature type="compositionally biased region" description="Basic and acidic residues" evidence="4">
    <location>
        <begin position="509"/>
        <end position="530"/>
    </location>
</feature>
<feature type="compositionally biased region" description="Basic and acidic residues" evidence="4">
    <location>
        <begin position="774"/>
        <end position="784"/>
    </location>
</feature>
<feature type="region of interest" description="Disordered" evidence="4">
    <location>
        <begin position="928"/>
        <end position="968"/>
    </location>
</feature>
<feature type="region of interest" description="Disordered" evidence="4">
    <location>
        <begin position="1253"/>
        <end position="1291"/>
    </location>
</feature>
<dbReference type="CDD" id="cd09019">
    <property type="entry name" value="galactose_mutarotase_like"/>
    <property type="match status" value="1"/>
</dbReference>
<name>A0A3M7MAV8_9PLEO</name>
<dbReference type="PANTHER" id="PTHR31315">
    <property type="entry name" value="PROTEIN SIP5"/>
    <property type="match status" value="1"/>
</dbReference>
<dbReference type="InterPro" id="IPR008183">
    <property type="entry name" value="Aldose_1/G6P_1-epimerase"/>
</dbReference>
<dbReference type="GO" id="GO:0030246">
    <property type="term" value="F:carbohydrate binding"/>
    <property type="evidence" value="ECO:0007669"/>
    <property type="project" value="InterPro"/>
</dbReference>
<evidence type="ECO:0000313" key="6">
    <source>
        <dbReference type="EMBL" id="RMZ71646.1"/>
    </source>
</evidence>
<evidence type="ECO:0000256" key="1">
    <source>
        <dbReference type="ARBA" id="ARBA00010402"/>
    </source>
</evidence>
<evidence type="ECO:0000256" key="5">
    <source>
        <dbReference type="SAM" id="SignalP"/>
    </source>
</evidence>
<feature type="chain" id="PRO_5017939576" evidence="5">
    <location>
        <begin position="24"/>
        <end position="1305"/>
    </location>
</feature>
<dbReference type="SUPFAM" id="SSF74650">
    <property type="entry name" value="Galactose mutarotase-like"/>
    <property type="match status" value="1"/>
</dbReference>
<dbReference type="InterPro" id="IPR014718">
    <property type="entry name" value="GH-type_carb-bd"/>
</dbReference>
<keyword evidence="5" id="KW-0732">Signal</keyword>
<keyword evidence="7" id="KW-1185">Reference proteome</keyword>
<dbReference type="InterPro" id="IPR047215">
    <property type="entry name" value="Galactose_mutarotase-like"/>
</dbReference>
<dbReference type="GO" id="GO:0005737">
    <property type="term" value="C:cytoplasm"/>
    <property type="evidence" value="ECO:0007669"/>
    <property type="project" value="TreeGrafter"/>
</dbReference>
<evidence type="ECO:0000256" key="3">
    <source>
        <dbReference type="ARBA" id="ARBA00023277"/>
    </source>
</evidence>
<feature type="compositionally biased region" description="Basic and acidic residues" evidence="4">
    <location>
        <begin position="992"/>
        <end position="1008"/>
    </location>
</feature>
<comment type="similarity">
    <text evidence="1">Belongs to the SIP5 family.</text>
</comment>
<feature type="compositionally biased region" description="Basic residues" evidence="4">
    <location>
        <begin position="1009"/>
        <end position="1022"/>
    </location>
</feature>
<dbReference type="OrthoDB" id="21471at2759"/>
<feature type="compositionally biased region" description="Basic and acidic residues" evidence="4">
    <location>
        <begin position="1282"/>
        <end position="1291"/>
    </location>
</feature>
<evidence type="ECO:0000313" key="7">
    <source>
        <dbReference type="Proteomes" id="UP000265663"/>
    </source>
</evidence>
<feature type="compositionally biased region" description="Low complexity" evidence="4">
    <location>
        <begin position="839"/>
        <end position="854"/>
    </location>
</feature>
<sequence length="1305" mass="141868">MSFPIMRYLSVLFAASAISGALALPGTPHPDAQGRYTIEAEGIKAQFIPYGATLTNLFVNDAAGKKLDIVLGYDNTSYYPVDPGHPVYNSIPGRYVNRIGNAEYKIDNVTYHTEKNDGPNTLHSGTNNWSYRVWNVSAVTKNSITFSIKDASNSSLGMMGRVDASVTYSVSKKKWHISMDARSLDNKTPLMLTQHTYFQLDAFRRPDNRTVWNHTVYMPEAKRVLVNDANALPTGVIAQIPAGAIDDFWSAPHELGFASGNAGFENHCGTGCHGYNGAWAFNENRNKSATVLTLASKFSGIEAKLRTNQDAVVLYTCNWNDGKSQFKSTQGIAGQDKFIPRDGCIAIEAQDYADGINQVGSAQQAANRPWKQVPLGVVVGVWDYVKPGGGGNVGLKKLMGLAVGSVRPRVTWASLTACLTTRRARFVSPSTSLFLRPSLSVMGNSQGKESQPERRGHARRSSAHQVASPTTAGPGTSTHDRSGNNPYGNARRDRGSRPDLSFLGIRTGDNAERDPALEPRRETKAEREARKLERERILRAQERERSLKEEGVDGGYLVTLGVYTGPEDFSKPMVRQLQIERRLAPFWRGLDDHQDTWTEHQLVEVVNGRPLPAADAIPPEEPPRANVHLSTAWNPRGSEPNLNKLMVPMGSRSMSQEPERTGGLSPSQPTFSLPSSTSPMEQSSSSTPFFRGRAKTLASLATGSRNASQTEMAPQEVQLPKDPYVNGQRVEAFLYKNACECPICFMYYPPHLNRTRCCDQPICSECFVQIKRPDPHPPEHHGDAGAEAVSNTEPDEEVQLVSEPAACPYCTQTEFGVTYEPPQFRRGLAYAGQTTMNHATSAMSSTSSLNSPTSGGPGRRRATLLAVTDKTVITTDMVRPDWAKKLADAKSHALRRAAAATALHNAAYMMGNLPQGESRFGLGRRRRMFASDSPGSSGHGTPRREGESSSGQPGGSGDLFPTRLSSRRGNRLDDLEDLMMMEAIRLSLAAEEERKKKEEKDAAKEAKKEGKKKAKEIKKVAKAQRNIGSGFHPIEIEDMDDMEAGSSTAAGKGKGVDRSGGSGESNPMLEPTSTLSTHSTKDDPQKHLEVSRAQIQRETSDPGNSSSFDPFNEQSQHRSLLRNLSNASSSESSFADSCQNSSRKEGQNSLAAGSSYAPSPNASGVNLSQGETPPQDTTGTESMFNFRSLTKAITSEDEHQKENKPQYIEDVGDAATESKTTNVNGKAPEAPADAGGAGTKTMETLADSTMTLKSNEEAPKESGAYEADNISPAPPVQYVTDGHSHLDQKHGEVSMLHGLNHQATQ</sequence>
<evidence type="ECO:0000256" key="2">
    <source>
        <dbReference type="ARBA" id="ARBA00023235"/>
    </source>
</evidence>
<feature type="compositionally biased region" description="Low complexity" evidence="4">
    <location>
        <begin position="672"/>
        <end position="688"/>
    </location>
</feature>
<dbReference type="Pfam" id="PF01263">
    <property type="entry name" value="Aldose_epim"/>
    <property type="match status" value="1"/>
</dbReference>
<dbReference type="InterPro" id="IPR011013">
    <property type="entry name" value="Gal_mutarotase_sf_dom"/>
</dbReference>
<keyword evidence="2" id="KW-0413">Isomerase</keyword>
<feature type="compositionally biased region" description="Low complexity" evidence="4">
    <location>
        <begin position="1121"/>
        <end position="1137"/>
    </location>
</feature>
<organism evidence="6 7">
    <name type="scientific">Pyrenophora seminiperda CCB06</name>
    <dbReference type="NCBI Taxonomy" id="1302712"/>
    <lineage>
        <taxon>Eukaryota</taxon>
        <taxon>Fungi</taxon>
        <taxon>Dikarya</taxon>
        <taxon>Ascomycota</taxon>
        <taxon>Pezizomycotina</taxon>
        <taxon>Dothideomycetes</taxon>
        <taxon>Pleosporomycetidae</taxon>
        <taxon>Pleosporales</taxon>
        <taxon>Pleosporineae</taxon>
        <taxon>Pleosporaceae</taxon>
        <taxon>Pyrenophora</taxon>
    </lineage>
</organism>
<dbReference type="GO" id="GO:0016853">
    <property type="term" value="F:isomerase activity"/>
    <property type="evidence" value="ECO:0007669"/>
    <property type="project" value="UniProtKB-KW"/>
</dbReference>
<feature type="signal peptide" evidence="5">
    <location>
        <begin position="1"/>
        <end position="23"/>
    </location>
</feature>
<feature type="region of interest" description="Disordered" evidence="4">
    <location>
        <begin position="438"/>
        <end position="530"/>
    </location>
</feature>
<dbReference type="InterPro" id="IPR039301">
    <property type="entry name" value="Sip5/DA2"/>
</dbReference>
<dbReference type="CDD" id="cd24139">
    <property type="entry name" value="SIP5-like"/>
    <property type="match status" value="1"/>
</dbReference>
<feature type="compositionally biased region" description="Low complexity" evidence="4">
    <location>
        <begin position="1225"/>
        <end position="1234"/>
    </location>
</feature>
<evidence type="ECO:0000256" key="4">
    <source>
        <dbReference type="SAM" id="MobiDB-lite"/>
    </source>
</evidence>
<feature type="compositionally biased region" description="Polar residues" evidence="4">
    <location>
        <begin position="463"/>
        <end position="487"/>
    </location>
</feature>
<proteinExistence type="inferred from homology"/>
<feature type="region of interest" description="Disordered" evidence="4">
    <location>
        <begin position="774"/>
        <end position="795"/>
    </location>
</feature>
<feature type="region of interest" description="Disordered" evidence="4">
    <location>
        <begin position="839"/>
        <end position="860"/>
    </location>
</feature>
<gene>
    <name evidence="6" type="ORF">GMOD_00006786</name>
</gene>
<protein>
    <submittedName>
        <fullName evidence="6">C2H2 zinc finger</fullName>
    </submittedName>
</protein>
<feature type="region of interest" description="Disordered" evidence="4">
    <location>
        <begin position="651"/>
        <end position="689"/>
    </location>
</feature>
<feature type="compositionally biased region" description="Polar residues" evidence="4">
    <location>
        <begin position="1093"/>
        <end position="1114"/>
    </location>
</feature>
<dbReference type="Proteomes" id="UP000265663">
    <property type="component" value="Unassembled WGS sequence"/>
</dbReference>
<feature type="compositionally biased region" description="Basic and acidic residues" evidence="4">
    <location>
        <begin position="1079"/>
        <end position="1090"/>
    </location>
</feature>
<feature type="compositionally biased region" description="Basic and acidic residues" evidence="4">
    <location>
        <begin position="1194"/>
        <end position="1204"/>
    </location>
</feature>
<keyword evidence="3" id="KW-0119">Carbohydrate metabolism</keyword>
<feature type="compositionally biased region" description="Polar residues" evidence="4">
    <location>
        <begin position="1147"/>
        <end position="1193"/>
    </location>
</feature>
<dbReference type="Gene3D" id="2.70.98.10">
    <property type="match status" value="1"/>
</dbReference>
<accession>A0A3M7MAV8</accession>
<feature type="region of interest" description="Disordered" evidence="4">
    <location>
        <begin position="992"/>
        <end position="1240"/>
    </location>
</feature>
<dbReference type="GO" id="GO:0005975">
    <property type="term" value="P:carbohydrate metabolic process"/>
    <property type="evidence" value="ECO:0007669"/>
    <property type="project" value="InterPro"/>
</dbReference>
<dbReference type="PANTHER" id="PTHR31315:SF1">
    <property type="entry name" value="PROTEIN SIP5"/>
    <property type="match status" value="1"/>
</dbReference>
<dbReference type="EMBL" id="KE747827">
    <property type="protein sequence ID" value="RMZ71646.1"/>
    <property type="molecule type" value="Genomic_DNA"/>
</dbReference>